<dbReference type="CDD" id="cd14066">
    <property type="entry name" value="STKc_IRAK"/>
    <property type="match status" value="1"/>
</dbReference>
<dbReference type="InterPro" id="IPR038408">
    <property type="entry name" value="GNK2_sf"/>
</dbReference>
<evidence type="ECO:0000256" key="17">
    <source>
        <dbReference type="SAM" id="Phobius"/>
    </source>
</evidence>
<dbReference type="Gene3D" id="1.10.510.10">
    <property type="entry name" value="Transferase(Phosphotransferase) domain 1"/>
    <property type="match status" value="1"/>
</dbReference>
<dbReference type="InterPro" id="IPR002902">
    <property type="entry name" value="GNK2"/>
</dbReference>
<comment type="catalytic activity">
    <reaction evidence="14">
        <text>L-seryl-[protein] + ATP = O-phospho-L-seryl-[protein] + ADP + H(+)</text>
        <dbReference type="Rhea" id="RHEA:17989"/>
        <dbReference type="Rhea" id="RHEA-COMP:9863"/>
        <dbReference type="Rhea" id="RHEA-COMP:11604"/>
        <dbReference type="ChEBI" id="CHEBI:15378"/>
        <dbReference type="ChEBI" id="CHEBI:29999"/>
        <dbReference type="ChEBI" id="CHEBI:30616"/>
        <dbReference type="ChEBI" id="CHEBI:83421"/>
        <dbReference type="ChEBI" id="CHEBI:456216"/>
    </reaction>
</comment>
<dbReference type="InterPro" id="IPR000719">
    <property type="entry name" value="Prot_kinase_dom"/>
</dbReference>
<accession>A0A2R6PXF7</accession>
<comment type="catalytic activity">
    <reaction evidence="15">
        <text>L-threonyl-[protein] + ATP = O-phospho-L-threonyl-[protein] + ADP + H(+)</text>
        <dbReference type="Rhea" id="RHEA:46608"/>
        <dbReference type="Rhea" id="RHEA-COMP:11060"/>
        <dbReference type="Rhea" id="RHEA-COMP:11605"/>
        <dbReference type="ChEBI" id="CHEBI:15378"/>
        <dbReference type="ChEBI" id="CHEBI:30013"/>
        <dbReference type="ChEBI" id="CHEBI:30616"/>
        <dbReference type="ChEBI" id="CHEBI:61977"/>
        <dbReference type="ChEBI" id="CHEBI:456216"/>
    </reaction>
</comment>
<protein>
    <submittedName>
        <fullName evidence="21">Cysteine-rich receptor-like protein kinase</fullName>
    </submittedName>
</protein>
<dbReference type="GO" id="GO:0005886">
    <property type="term" value="C:plasma membrane"/>
    <property type="evidence" value="ECO:0007669"/>
    <property type="project" value="TreeGrafter"/>
</dbReference>
<comment type="subcellular location">
    <subcellularLocation>
        <location evidence="1">Membrane</location>
        <topology evidence="1">Single-pass membrane protein</topology>
    </subcellularLocation>
</comment>
<keyword evidence="11 17" id="KW-0472">Membrane</keyword>
<dbReference type="OrthoDB" id="688481at2759"/>
<evidence type="ECO:0000313" key="21">
    <source>
        <dbReference type="EMBL" id="PSR98439.1"/>
    </source>
</evidence>
<evidence type="ECO:0000256" key="11">
    <source>
        <dbReference type="ARBA" id="ARBA00023136"/>
    </source>
</evidence>
<dbReference type="PANTHER" id="PTHR27002">
    <property type="entry name" value="RECEPTOR-LIKE SERINE/THREONINE-PROTEIN KINASE SD1-8"/>
    <property type="match status" value="1"/>
</dbReference>
<name>A0A2R6PXF7_ACTCC</name>
<keyword evidence="2" id="KW-0723">Serine/threonine-protein kinase</keyword>
<dbReference type="OMA" id="TRYDCLR"/>
<sequence length="666" mass="73554">MARGYRIKAAIPVSLFLCFLVLNTKISSSEQLDYSCPNTTTYNPNSTYKANINILLSVLSSNATTTSGFYNYTSGGGSHPSDVVYGLFLCRGDVSANVCQSCVETAGKEIGRLCPKEKVAIIWYDNCLLRYSNQYIFSIPDQSIGFSTNNTQSISDPKPFMQVLGETMNDVATRAVNDESGKKFATEEVKITAIDVLYSLAQCTPDLSDAGCNMCLGDAISSLPSCCDGKRGGRMVFPSCNVRYELFPFYKITQAAPPPAPVLPPPASSPGKRGISSPVLVAILVPTVVSLLLFIVVICFLHRKAKKRYNFLQEDTVSNEITTVESLKYDFITIQSATNNFSVGNKIGEGGYGVVYKGTLPSGQEIAVKRLSRYSGQGAEEFKNEVVLVAKLQHRNLVRLLGFCLEGQEKILIYEFVPNKSLDYFLSDPKKHGQLDWSSRYKIIRGIARGLLYLHEDSRLTIIHRDLKTSNVLLDGDMNAKISDFGMARIFGVDQTQGNTSRVVGTYGYMPPEYVMRGRFSVKSDVYSFGVLVLEIICGRTISSFYQSDIAEDLSSYAFKLWKEGTPLELTDPTLEGSYSIDEVKRCIHIGLLCVQQDPNLRPSMATVVIMLSSYSVTLPIPQQPAFFARSRECSKILKGLGLDQSTSKSMPWSVNEASITEVYPR</sequence>
<proteinExistence type="predicted"/>
<dbReference type="FunFam" id="3.30.430.20:FF:000003">
    <property type="entry name" value="Cysteine-rich RLK (RECEPTOR-like protein kinase) 10"/>
    <property type="match status" value="1"/>
</dbReference>
<feature type="domain" description="Gnk2-homologous" evidence="20">
    <location>
        <begin position="142"/>
        <end position="249"/>
    </location>
</feature>
<feature type="domain" description="Protein kinase" evidence="19">
    <location>
        <begin position="341"/>
        <end position="627"/>
    </location>
</feature>
<keyword evidence="10 17" id="KW-1133">Transmembrane helix</keyword>
<feature type="signal peptide" evidence="18">
    <location>
        <begin position="1"/>
        <end position="29"/>
    </location>
</feature>
<feature type="transmembrane region" description="Helical" evidence="17">
    <location>
        <begin position="279"/>
        <end position="301"/>
    </location>
</feature>
<dbReference type="GO" id="GO:0006979">
    <property type="term" value="P:response to oxidative stress"/>
    <property type="evidence" value="ECO:0007669"/>
    <property type="project" value="UniProtKB-ARBA"/>
</dbReference>
<evidence type="ECO:0000256" key="13">
    <source>
        <dbReference type="ARBA" id="ARBA00023180"/>
    </source>
</evidence>
<dbReference type="GO" id="GO:0005524">
    <property type="term" value="F:ATP binding"/>
    <property type="evidence" value="ECO:0007669"/>
    <property type="project" value="UniProtKB-UniRule"/>
</dbReference>
<feature type="binding site" evidence="16">
    <location>
        <position position="369"/>
    </location>
    <ligand>
        <name>ATP</name>
        <dbReference type="ChEBI" id="CHEBI:30616"/>
    </ligand>
</feature>
<evidence type="ECO:0000256" key="10">
    <source>
        <dbReference type="ARBA" id="ARBA00022989"/>
    </source>
</evidence>
<keyword evidence="22" id="KW-1185">Reference proteome</keyword>
<evidence type="ECO:0000256" key="7">
    <source>
        <dbReference type="ARBA" id="ARBA00022741"/>
    </source>
</evidence>
<keyword evidence="3" id="KW-0808">Transferase</keyword>
<evidence type="ECO:0000256" key="3">
    <source>
        <dbReference type="ARBA" id="ARBA00022679"/>
    </source>
</evidence>
<dbReference type="PROSITE" id="PS51473">
    <property type="entry name" value="GNK2"/>
    <property type="match status" value="2"/>
</dbReference>
<keyword evidence="7 16" id="KW-0547">Nucleotide-binding</keyword>
<dbReference type="PROSITE" id="PS00108">
    <property type="entry name" value="PROTEIN_KINASE_ST"/>
    <property type="match status" value="1"/>
</dbReference>
<evidence type="ECO:0000259" key="19">
    <source>
        <dbReference type="PROSITE" id="PS50011"/>
    </source>
</evidence>
<dbReference type="STRING" id="1590841.A0A2R6PXF7"/>
<dbReference type="PROSITE" id="PS50011">
    <property type="entry name" value="PROTEIN_KINASE_DOM"/>
    <property type="match status" value="1"/>
</dbReference>
<comment type="caution">
    <text evidence="21">The sequence shown here is derived from an EMBL/GenBank/DDBJ whole genome shotgun (WGS) entry which is preliminary data.</text>
</comment>
<gene>
    <name evidence="21" type="ORF">CEY00_Acc25046</name>
</gene>
<reference evidence="21 22" key="1">
    <citation type="submission" date="2017-07" db="EMBL/GenBank/DDBJ databases">
        <title>An improved, manually edited Actinidia chinensis var. chinensis (kiwifruit) genome highlights the challenges associated with draft genomes and gene prediction in plants.</title>
        <authorList>
            <person name="Pilkington S."/>
            <person name="Crowhurst R."/>
            <person name="Hilario E."/>
            <person name="Nardozza S."/>
            <person name="Fraser L."/>
            <person name="Peng Y."/>
            <person name="Gunaseelan K."/>
            <person name="Simpson R."/>
            <person name="Tahir J."/>
            <person name="Deroles S."/>
            <person name="Templeton K."/>
            <person name="Luo Z."/>
            <person name="Davy M."/>
            <person name="Cheng C."/>
            <person name="Mcneilage M."/>
            <person name="Scaglione D."/>
            <person name="Liu Y."/>
            <person name="Zhang Q."/>
            <person name="Datson P."/>
            <person name="De Silva N."/>
            <person name="Gardiner S."/>
            <person name="Bassett H."/>
            <person name="Chagne D."/>
            <person name="Mccallum J."/>
            <person name="Dzierzon H."/>
            <person name="Deng C."/>
            <person name="Wang Y.-Y."/>
            <person name="Barron N."/>
            <person name="Manako K."/>
            <person name="Bowen J."/>
            <person name="Foster T."/>
            <person name="Erridge Z."/>
            <person name="Tiffin H."/>
            <person name="Waite C."/>
            <person name="Davies K."/>
            <person name="Grierson E."/>
            <person name="Laing W."/>
            <person name="Kirk R."/>
            <person name="Chen X."/>
            <person name="Wood M."/>
            <person name="Montefiori M."/>
            <person name="Brummell D."/>
            <person name="Schwinn K."/>
            <person name="Catanach A."/>
            <person name="Fullerton C."/>
            <person name="Li D."/>
            <person name="Meiyalaghan S."/>
            <person name="Nieuwenhuizen N."/>
            <person name="Read N."/>
            <person name="Prakash R."/>
            <person name="Hunter D."/>
            <person name="Zhang H."/>
            <person name="Mckenzie M."/>
            <person name="Knabel M."/>
            <person name="Harris A."/>
            <person name="Allan A."/>
            <person name="Chen A."/>
            <person name="Janssen B."/>
            <person name="Plunkett B."/>
            <person name="Dwamena C."/>
            <person name="Voogd C."/>
            <person name="Leif D."/>
            <person name="Lafferty D."/>
            <person name="Souleyre E."/>
            <person name="Varkonyi-Gasic E."/>
            <person name="Gambi F."/>
            <person name="Hanley J."/>
            <person name="Yao J.-L."/>
            <person name="Cheung J."/>
            <person name="David K."/>
            <person name="Warren B."/>
            <person name="Marsh K."/>
            <person name="Snowden K."/>
            <person name="Lin-Wang K."/>
            <person name="Brian L."/>
            <person name="Martinez-Sanchez M."/>
            <person name="Wang M."/>
            <person name="Ileperuma N."/>
            <person name="Macnee N."/>
            <person name="Campin R."/>
            <person name="Mcatee P."/>
            <person name="Drummond R."/>
            <person name="Espley R."/>
            <person name="Ireland H."/>
            <person name="Wu R."/>
            <person name="Atkinson R."/>
            <person name="Karunairetnam S."/>
            <person name="Bulley S."/>
            <person name="Chunkath S."/>
            <person name="Hanley Z."/>
            <person name="Storey R."/>
            <person name="Thrimawithana A."/>
            <person name="Thomson S."/>
            <person name="David C."/>
            <person name="Testolin R."/>
        </authorList>
    </citation>
    <scope>NUCLEOTIDE SEQUENCE [LARGE SCALE GENOMIC DNA]</scope>
    <source>
        <strain evidence="22">cv. Red5</strain>
        <tissue evidence="21">Young leaf</tissue>
    </source>
</reference>
<reference evidence="22" key="2">
    <citation type="journal article" date="2018" name="BMC Genomics">
        <title>A manually annotated Actinidia chinensis var. chinensis (kiwifruit) genome highlights the challenges associated with draft genomes and gene prediction in plants.</title>
        <authorList>
            <person name="Pilkington S.M."/>
            <person name="Crowhurst R."/>
            <person name="Hilario E."/>
            <person name="Nardozza S."/>
            <person name="Fraser L."/>
            <person name="Peng Y."/>
            <person name="Gunaseelan K."/>
            <person name="Simpson R."/>
            <person name="Tahir J."/>
            <person name="Deroles S.C."/>
            <person name="Templeton K."/>
            <person name="Luo Z."/>
            <person name="Davy M."/>
            <person name="Cheng C."/>
            <person name="McNeilage M."/>
            <person name="Scaglione D."/>
            <person name="Liu Y."/>
            <person name="Zhang Q."/>
            <person name="Datson P."/>
            <person name="De Silva N."/>
            <person name="Gardiner S.E."/>
            <person name="Bassett H."/>
            <person name="Chagne D."/>
            <person name="McCallum J."/>
            <person name="Dzierzon H."/>
            <person name="Deng C."/>
            <person name="Wang Y.Y."/>
            <person name="Barron L."/>
            <person name="Manako K."/>
            <person name="Bowen J."/>
            <person name="Foster T.M."/>
            <person name="Erridge Z.A."/>
            <person name="Tiffin H."/>
            <person name="Waite C.N."/>
            <person name="Davies K.M."/>
            <person name="Grierson E.P."/>
            <person name="Laing W.A."/>
            <person name="Kirk R."/>
            <person name="Chen X."/>
            <person name="Wood M."/>
            <person name="Montefiori M."/>
            <person name="Brummell D.A."/>
            <person name="Schwinn K.E."/>
            <person name="Catanach A."/>
            <person name="Fullerton C."/>
            <person name="Li D."/>
            <person name="Meiyalaghan S."/>
            <person name="Nieuwenhuizen N."/>
            <person name="Read N."/>
            <person name="Prakash R."/>
            <person name="Hunter D."/>
            <person name="Zhang H."/>
            <person name="McKenzie M."/>
            <person name="Knabel M."/>
            <person name="Harris A."/>
            <person name="Allan A.C."/>
            <person name="Gleave A."/>
            <person name="Chen A."/>
            <person name="Janssen B.J."/>
            <person name="Plunkett B."/>
            <person name="Ampomah-Dwamena C."/>
            <person name="Voogd C."/>
            <person name="Leif D."/>
            <person name="Lafferty D."/>
            <person name="Souleyre E.J.F."/>
            <person name="Varkonyi-Gasic E."/>
            <person name="Gambi F."/>
            <person name="Hanley J."/>
            <person name="Yao J.L."/>
            <person name="Cheung J."/>
            <person name="David K.M."/>
            <person name="Warren B."/>
            <person name="Marsh K."/>
            <person name="Snowden K.C."/>
            <person name="Lin-Wang K."/>
            <person name="Brian L."/>
            <person name="Martinez-Sanchez M."/>
            <person name="Wang M."/>
            <person name="Ileperuma N."/>
            <person name="Macnee N."/>
            <person name="Campin R."/>
            <person name="McAtee P."/>
            <person name="Drummond R.S.M."/>
            <person name="Espley R.V."/>
            <person name="Ireland H.S."/>
            <person name="Wu R."/>
            <person name="Atkinson R.G."/>
            <person name="Karunairetnam S."/>
            <person name="Bulley S."/>
            <person name="Chunkath S."/>
            <person name="Hanley Z."/>
            <person name="Storey R."/>
            <person name="Thrimawithana A.H."/>
            <person name="Thomson S."/>
            <person name="David C."/>
            <person name="Testolin R."/>
            <person name="Huang H."/>
            <person name="Hellens R.P."/>
            <person name="Schaffer R.J."/>
        </authorList>
    </citation>
    <scope>NUCLEOTIDE SEQUENCE [LARGE SCALE GENOMIC DNA]</scope>
    <source>
        <strain evidence="22">cv. Red5</strain>
    </source>
</reference>
<dbReference type="InterPro" id="IPR011009">
    <property type="entry name" value="Kinase-like_dom_sf"/>
</dbReference>
<dbReference type="Proteomes" id="UP000241394">
    <property type="component" value="Chromosome LG22"/>
</dbReference>
<keyword evidence="8 21" id="KW-0418">Kinase</keyword>
<evidence type="ECO:0000256" key="8">
    <source>
        <dbReference type="ARBA" id="ARBA00022777"/>
    </source>
</evidence>
<keyword evidence="13" id="KW-0325">Glycoprotein</keyword>
<dbReference type="Gramene" id="PSR98439">
    <property type="protein sequence ID" value="PSR98439"/>
    <property type="gene ID" value="CEY00_Acc25046"/>
</dbReference>
<dbReference type="AlphaFoldDB" id="A0A2R6PXF7"/>
<dbReference type="InterPro" id="IPR008271">
    <property type="entry name" value="Ser/Thr_kinase_AS"/>
</dbReference>
<keyword evidence="9 16" id="KW-0067">ATP-binding</keyword>
<dbReference type="PROSITE" id="PS00107">
    <property type="entry name" value="PROTEIN_KINASE_ATP"/>
    <property type="match status" value="1"/>
</dbReference>
<dbReference type="InParanoid" id="A0A2R6PXF7"/>
<dbReference type="SMART" id="SM00220">
    <property type="entry name" value="S_TKc"/>
    <property type="match status" value="1"/>
</dbReference>
<dbReference type="SUPFAM" id="SSF56112">
    <property type="entry name" value="Protein kinase-like (PK-like)"/>
    <property type="match status" value="1"/>
</dbReference>
<evidence type="ECO:0000313" key="22">
    <source>
        <dbReference type="Proteomes" id="UP000241394"/>
    </source>
</evidence>
<dbReference type="FunFam" id="1.10.510.10:FF:000129">
    <property type="entry name" value="cysteine-rich receptor-like protein kinase 10"/>
    <property type="match status" value="1"/>
</dbReference>
<dbReference type="InterPro" id="IPR017441">
    <property type="entry name" value="Protein_kinase_ATP_BS"/>
</dbReference>
<evidence type="ECO:0000256" key="14">
    <source>
        <dbReference type="ARBA" id="ARBA00047558"/>
    </source>
</evidence>
<feature type="chain" id="PRO_5015346590" evidence="18">
    <location>
        <begin position="30"/>
        <end position="666"/>
    </location>
</feature>
<dbReference type="FunFam" id="3.30.200.20:FF:000142">
    <property type="entry name" value="Cysteine-rich receptor-like protein kinase 10"/>
    <property type="match status" value="1"/>
</dbReference>
<dbReference type="GO" id="GO:0004674">
    <property type="term" value="F:protein serine/threonine kinase activity"/>
    <property type="evidence" value="ECO:0007669"/>
    <property type="project" value="UniProtKB-KW"/>
</dbReference>
<keyword evidence="12 21" id="KW-0675">Receptor</keyword>
<evidence type="ECO:0000256" key="16">
    <source>
        <dbReference type="PROSITE-ProRule" id="PRU10141"/>
    </source>
</evidence>
<evidence type="ECO:0000256" key="12">
    <source>
        <dbReference type="ARBA" id="ARBA00023170"/>
    </source>
</evidence>
<dbReference type="Pfam" id="PF01657">
    <property type="entry name" value="Stress-antifung"/>
    <property type="match status" value="2"/>
</dbReference>
<dbReference type="EMBL" id="NKQK01000022">
    <property type="protein sequence ID" value="PSR98439.1"/>
    <property type="molecule type" value="Genomic_DNA"/>
</dbReference>
<evidence type="ECO:0000259" key="20">
    <source>
        <dbReference type="PROSITE" id="PS51473"/>
    </source>
</evidence>
<dbReference type="CDD" id="cd23509">
    <property type="entry name" value="Gnk2-like"/>
    <property type="match status" value="2"/>
</dbReference>
<dbReference type="PANTHER" id="PTHR27002:SF1050">
    <property type="entry name" value="CYSTEINE-RICH RECEPTOR-LIKE PROTEIN KINASE 5"/>
    <property type="match status" value="1"/>
</dbReference>
<evidence type="ECO:0000256" key="5">
    <source>
        <dbReference type="ARBA" id="ARBA00022729"/>
    </source>
</evidence>
<evidence type="ECO:0000256" key="4">
    <source>
        <dbReference type="ARBA" id="ARBA00022692"/>
    </source>
</evidence>
<dbReference type="FunFam" id="3.30.430.20:FF:000012">
    <property type="entry name" value="Cysteine-rich receptor-like protein kinase 25"/>
    <property type="match status" value="1"/>
</dbReference>
<dbReference type="Gene3D" id="3.30.430.20">
    <property type="entry name" value="Gnk2 domain, C-X8-C-X2-C motif"/>
    <property type="match status" value="2"/>
</dbReference>
<evidence type="ECO:0000256" key="9">
    <source>
        <dbReference type="ARBA" id="ARBA00022840"/>
    </source>
</evidence>
<evidence type="ECO:0000256" key="15">
    <source>
        <dbReference type="ARBA" id="ARBA00047951"/>
    </source>
</evidence>
<keyword evidence="6" id="KW-0677">Repeat</keyword>
<dbReference type="Gene3D" id="3.30.200.20">
    <property type="entry name" value="Phosphorylase Kinase, domain 1"/>
    <property type="match status" value="1"/>
</dbReference>
<evidence type="ECO:0000256" key="18">
    <source>
        <dbReference type="SAM" id="SignalP"/>
    </source>
</evidence>
<keyword evidence="4 17" id="KW-0812">Transmembrane</keyword>
<evidence type="ECO:0000256" key="2">
    <source>
        <dbReference type="ARBA" id="ARBA00022527"/>
    </source>
</evidence>
<feature type="domain" description="Gnk2-homologous" evidence="20">
    <location>
        <begin position="30"/>
        <end position="136"/>
    </location>
</feature>
<evidence type="ECO:0000256" key="1">
    <source>
        <dbReference type="ARBA" id="ARBA00004167"/>
    </source>
</evidence>
<keyword evidence="5 18" id="KW-0732">Signal</keyword>
<evidence type="ECO:0000256" key="6">
    <source>
        <dbReference type="ARBA" id="ARBA00022737"/>
    </source>
</evidence>
<organism evidence="21 22">
    <name type="scientific">Actinidia chinensis var. chinensis</name>
    <name type="common">Chinese soft-hair kiwi</name>
    <dbReference type="NCBI Taxonomy" id="1590841"/>
    <lineage>
        <taxon>Eukaryota</taxon>
        <taxon>Viridiplantae</taxon>
        <taxon>Streptophyta</taxon>
        <taxon>Embryophyta</taxon>
        <taxon>Tracheophyta</taxon>
        <taxon>Spermatophyta</taxon>
        <taxon>Magnoliopsida</taxon>
        <taxon>eudicotyledons</taxon>
        <taxon>Gunneridae</taxon>
        <taxon>Pentapetalae</taxon>
        <taxon>asterids</taxon>
        <taxon>Ericales</taxon>
        <taxon>Actinidiaceae</taxon>
        <taxon>Actinidia</taxon>
    </lineage>
</organism>
<dbReference type="Pfam" id="PF00069">
    <property type="entry name" value="Pkinase"/>
    <property type="match status" value="1"/>
</dbReference>